<evidence type="ECO:0000313" key="3">
    <source>
        <dbReference type="Proteomes" id="UP000600918"/>
    </source>
</evidence>
<gene>
    <name evidence="2" type="ORF">H0235_009149</name>
</gene>
<dbReference type="Proteomes" id="UP000600918">
    <property type="component" value="Unassembled WGS sequence"/>
</dbReference>
<reference evidence="2" key="1">
    <citation type="journal article" date="2020" name="G3 (Bethesda)">
        <title>High-Quality Assemblies for Three Invasive Social Wasps from the &lt;i&gt;Vespula&lt;/i&gt; Genus.</title>
        <authorList>
            <person name="Harrop T.W.R."/>
            <person name="Guhlin J."/>
            <person name="McLaughlin G.M."/>
            <person name="Permina E."/>
            <person name="Stockwell P."/>
            <person name="Gilligan J."/>
            <person name="Le Lec M.F."/>
            <person name="Gruber M.A.M."/>
            <person name="Quinn O."/>
            <person name="Lovegrove M."/>
            <person name="Duncan E.J."/>
            <person name="Remnant E.J."/>
            <person name="Van Eeckhoven J."/>
            <person name="Graham B."/>
            <person name="Knapp R.A."/>
            <person name="Langford K.W."/>
            <person name="Kronenberg Z."/>
            <person name="Press M.O."/>
            <person name="Eacker S.M."/>
            <person name="Wilson-Rankin E.E."/>
            <person name="Purcell J."/>
            <person name="Lester P.J."/>
            <person name="Dearden P.K."/>
        </authorList>
    </citation>
    <scope>NUCLEOTIDE SEQUENCE</scope>
    <source>
        <strain evidence="2">Volc-1</strain>
    </source>
</reference>
<evidence type="ECO:0000256" key="1">
    <source>
        <dbReference type="SAM" id="MobiDB-lite"/>
    </source>
</evidence>
<feature type="region of interest" description="Disordered" evidence="1">
    <location>
        <begin position="100"/>
        <end position="134"/>
    </location>
</feature>
<protein>
    <submittedName>
        <fullName evidence="2">Uncharacterized protein</fullName>
    </submittedName>
</protein>
<dbReference type="EMBL" id="JACSDY010000007">
    <property type="protein sequence ID" value="KAF7423866.1"/>
    <property type="molecule type" value="Genomic_DNA"/>
</dbReference>
<comment type="caution">
    <text evidence="2">The sequence shown here is derived from an EMBL/GenBank/DDBJ whole genome shotgun (WGS) entry which is preliminary data.</text>
</comment>
<keyword evidence="3" id="KW-1185">Reference proteome</keyword>
<proteinExistence type="predicted"/>
<name>A0A834P1A3_VESPE</name>
<accession>A0A834P1A3</accession>
<feature type="compositionally biased region" description="Basic and acidic residues" evidence="1">
    <location>
        <begin position="104"/>
        <end position="120"/>
    </location>
</feature>
<sequence>MILDKERSSTWNWSVSQEQNVMIYFVERIKGLILEFLQNGPHCNLNVDALVGGYVFRENNRVEFIPRASAIREHWRMTKGFGLSAPSWTISRTIWSIRTTSTSSKEKKKEEKEKKTEDKKTRARSIRGLVAWPV</sequence>
<dbReference type="AlphaFoldDB" id="A0A834P1A3"/>
<organism evidence="2 3">
    <name type="scientific">Vespula pensylvanica</name>
    <name type="common">Western yellow jacket</name>
    <name type="synonym">Wasp</name>
    <dbReference type="NCBI Taxonomy" id="30213"/>
    <lineage>
        <taxon>Eukaryota</taxon>
        <taxon>Metazoa</taxon>
        <taxon>Ecdysozoa</taxon>
        <taxon>Arthropoda</taxon>
        <taxon>Hexapoda</taxon>
        <taxon>Insecta</taxon>
        <taxon>Pterygota</taxon>
        <taxon>Neoptera</taxon>
        <taxon>Endopterygota</taxon>
        <taxon>Hymenoptera</taxon>
        <taxon>Apocrita</taxon>
        <taxon>Aculeata</taxon>
        <taxon>Vespoidea</taxon>
        <taxon>Vespidae</taxon>
        <taxon>Vespinae</taxon>
        <taxon>Vespula</taxon>
    </lineage>
</organism>
<evidence type="ECO:0000313" key="2">
    <source>
        <dbReference type="EMBL" id="KAF7423866.1"/>
    </source>
</evidence>